<reference evidence="2" key="2">
    <citation type="journal article" date="2024" name="Plant">
        <title>Genomic evolution and insights into agronomic trait innovations of Sesamum species.</title>
        <authorList>
            <person name="Miao H."/>
            <person name="Wang L."/>
            <person name="Qu L."/>
            <person name="Liu H."/>
            <person name="Sun Y."/>
            <person name="Le M."/>
            <person name="Wang Q."/>
            <person name="Wei S."/>
            <person name="Zheng Y."/>
            <person name="Lin W."/>
            <person name="Duan Y."/>
            <person name="Cao H."/>
            <person name="Xiong S."/>
            <person name="Wang X."/>
            <person name="Wei L."/>
            <person name="Li C."/>
            <person name="Ma Q."/>
            <person name="Ju M."/>
            <person name="Zhao R."/>
            <person name="Li G."/>
            <person name="Mu C."/>
            <person name="Tian Q."/>
            <person name="Mei H."/>
            <person name="Zhang T."/>
            <person name="Gao T."/>
            <person name="Zhang H."/>
        </authorList>
    </citation>
    <scope>NUCLEOTIDE SEQUENCE</scope>
    <source>
        <strain evidence="2">3651</strain>
    </source>
</reference>
<dbReference type="Proteomes" id="UP001293254">
    <property type="component" value="Unassembled WGS sequence"/>
</dbReference>
<reference evidence="2" key="1">
    <citation type="submission" date="2020-06" db="EMBL/GenBank/DDBJ databases">
        <authorList>
            <person name="Li T."/>
            <person name="Hu X."/>
            <person name="Zhang T."/>
            <person name="Song X."/>
            <person name="Zhang H."/>
            <person name="Dai N."/>
            <person name="Sheng W."/>
            <person name="Hou X."/>
            <person name="Wei L."/>
        </authorList>
    </citation>
    <scope>NUCLEOTIDE SEQUENCE</scope>
    <source>
        <strain evidence="2">3651</strain>
        <tissue evidence="2">Leaf</tissue>
    </source>
</reference>
<feature type="compositionally biased region" description="Pro residues" evidence="1">
    <location>
        <begin position="156"/>
        <end position="170"/>
    </location>
</feature>
<dbReference type="AlphaFoldDB" id="A0AAE2C9B4"/>
<name>A0AAE2C9B4_9LAMI</name>
<accession>A0AAE2C9B4</accession>
<dbReference type="EMBL" id="JACGWO010000012">
    <property type="protein sequence ID" value="KAK4413706.1"/>
    <property type="molecule type" value="Genomic_DNA"/>
</dbReference>
<feature type="region of interest" description="Disordered" evidence="1">
    <location>
        <begin position="147"/>
        <end position="181"/>
    </location>
</feature>
<proteinExistence type="predicted"/>
<gene>
    <name evidence="2" type="ORF">Salat_2783400</name>
</gene>
<protein>
    <submittedName>
        <fullName evidence="2">Uncharacterized protein</fullName>
    </submittedName>
</protein>
<evidence type="ECO:0000313" key="3">
    <source>
        <dbReference type="Proteomes" id="UP001293254"/>
    </source>
</evidence>
<evidence type="ECO:0000256" key="1">
    <source>
        <dbReference type="SAM" id="MobiDB-lite"/>
    </source>
</evidence>
<comment type="caution">
    <text evidence="2">The sequence shown here is derived from an EMBL/GenBank/DDBJ whole genome shotgun (WGS) entry which is preliminary data.</text>
</comment>
<organism evidence="2 3">
    <name type="scientific">Sesamum alatum</name>
    <dbReference type="NCBI Taxonomy" id="300844"/>
    <lineage>
        <taxon>Eukaryota</taxon>
        <taxon>Viridiplantae</taxon>
        <taxon>Streptophyta</taxon>
        <taxon>Embryophyta</taxon>
        <taxon>Tracheophyta</taxon>
        <taxon>Spermatophyta</taxon>
        <taxon>Magnoliopsida</taxon>
        <taxon>eudicotyledons</taxon>
        <taxon>Gunneridae</taxon>
        <taxon>Pentapetalae</taxon>
        <taxon>asterids</taxon>
        <taxon>lamiids</taxon>
        <taxon>Lamiales</taxon>
        <taxon>Pedaliaceae</taxon>
        <taxon>Sesamum</taxon>
    </lineage>
</organism>
<sequence>MNYNNLLSTWEASVCAFELCFRPSSYESHRFSGLSPEVVLNCFLSSLRLDKQKGIIVFHPTNMSQVTAPTVSCFSSAPPFQATPPPPRQSLPLQTRVQFPIYLLSPMEMQARHAKGLRFNCNEYFTPGHKCRPKQFLLLLNDEHDRPDDSSGLEWPLPPSLPPEDTPSPLPTALSDSTNHQPAELFHLSAEAYLGSL</sequence>
<keyword evidence="3" id="KW-1185">Reference proteome</keyword>
<evidence type="ECO:0000313" key="2">
    <source>
        <dbReference type="EMBL" id="KAK4413706.1"/>
    </source>
</evidence>